<organism evidence="1 2">
    <name type="scientific">Lasiodiplodia mahajangana</name>
    <dbReference type="NCBI Taxonomy" id="1108764"/>
    <lineage>
        <taxon>Eukaryota</taxon>
        <taxon>Fungi</taxon>
        <taxon>Dikarya</taxon>
        <taxon>Ascomycota</taxon>
        <taxon>Pezizomycotina</taxon>
        <taxon>Dothideomycetes</taxon>
        <taxon>Dothideomycetes incertae sedis</taxon>
        <taxon>Botryosphaeriales</taxon>
        <taxon>Botryosphaeriaceae</taxon>
        <taxon>Lasiodiplodia</taxon>
    </lineage>
</organism>
<reference evidence="1" key="1">
    <citation type="submission" date="2022-12" db="EMBL/GenBank/DDBJ databases">
        <title>Genome Sequence of Lasiodiplodia mahajangana.</title>
        <authorList>
            <person name="Buettner E."/>
        </authorList>
    </citation>
    <scope>NUCLEOTIDE SEQUENCE</scope>
    <source>
        <strain evidence="1">VT137</strain>
    </source>
</reference>
<name>A0ACC2JWD4_9PEZI</name>
<proteinExistence type="predicted"/>
<accession>A0ACC2JWD4</accession>
<dbReference type="EMBL" id="JAPUUL010000219">
    <property type="protein sequence ID" value="KAJ8131840.1"/>
    <property type="molecule type" value="Genomic_DNA"/>
</dbReference>
<keyword evidence="2" id="KW-1185">Reference proteome</keyword>
<comment type="caution">
    <text evidence="1">The sequence shown here is derived from an EMBL/GenBank/DDBJ whole genome shotgun (WGS) entry which is preliminary data.</text>
</comment>
<dbReference type="Proteomes" id="UP001153332">
    <property type="component" value="Unassembled WGS sequence"/>
</dbReference>
<evidence type="ECO:0000313" key="1">
    <source>
        <dbReference type="EMBL" id="KAJ8131840.1"/>
    </source>
</evidence>
<gene>
    <name evidence="1" type="ORF">O1611_g1784</name>
</gene>
<evidence type="ECO:0000313" key="2">
    <source>
        <dbReference type="Proteomes" id="UP001153332"/>
    </source>
</evidence>
<sequence length="418" mass="46450">MVPHPYTCDVDAEPIHQYRPGGYHPVRLGDQLKGGRYKILHKVGWGGYSTTWAARDRENRRYVAVKITAAEAGTNHEAGILQLISSSPSHTHRGREHIIQLLDSFPIEGPNGKHQCLILELLGPNIPELIDSYLRHGRLPGQVARSIAHQVLVGVDFLAELNIGHGDIHSRNIVLTLPRLDSLNEQEFIDTLGQPELGRVQRTDGSALGTHVPSYLVRPGLLKAKQVLQCLQAPVVKIIDFGESFLPNQIPATLHTPLVVRAPEVLFGDPIDRRVDLWSLGCLLFELFTAQPPFDSYFLTPAGLVSQMIQFSTDKLPDRWVTKWQAMQEKQAQYGGDEPPHTLQEWLEEVYFDTGRCCELTKRDIEKVGELQMIHGSGDSGIPDSELGCTGGAYVTCQGGQRGQGLDPVDDDDQEGFW</sequence>
<protein>
    <submittedName>
        <fullName evidence="1">Uncharacterized protein</fullName>
    </submittedName>
</protein>